<organism evidence="1 2">
    <name type="scientific">Clonorchis sinensis</name>
    <name type="common">Chinese liver fluke</name>
    <dbReference type="NCBI Taxonomy" id="79923"/>
    <lineage>
        <taxon>Eukaryota</taxon>
        <taxon>Metazoa</taxon>
        <taxon>Spiralia</taxon>
        <taxon>Lophotrochozoa</taxon>
        <taxon>Platyhelminthes</taxon>
        <taxon>Trematoda</taxon>
        <taxon>Digenea</taxon>
        <taxon>Opisthorchiida</taxon>
        <taxon>Opisthorchiata</taxon>
        <taxon>Opisthorchiidae</taxon>
        <taxon>Clonorchis</taxon>
    </lineage>
</organism>
<dbReference type="AlphaFoldDB" id="G7Y386"/>
<evidence type="ECO:0000313" key="2">
    <source>
        <dbReference type="Proteomes" id="UP000008909"/>
    </source>
</evidence>
<evidence type="ECO:0000313" key="1">
    <source>
        <dbReference type="EMBL" id="GAA47423.1"/>
    </source>
</evidence>
<gene>
    <name evidence="1" type="ORF">CLF_100340</name>
</gene>
<sequence>MDVHTGYLSARVSVRIRYQIRQQGSPIFRQPYVLLETKLHEISEKHSFANITIEKIGWVPAPEHHDNGLRLRGSQSHEKVLREFNKIASQFSLNGVDTLFDEIDLNTEHKLHAHIYAKLRNSKAYFDEHMHTYILHLAFKRSLQRINRCGVIHTPAKRDISRPYTAKALDGTFQEKPTELLEKSTRVYVSAGKLSVVSRVAQRLDSMRFKPVDSTTQRPSIRHLYVYKVSSKTISCTQIVDVKGRKQVLPHVEHFHKLIGFSICAFFPRLEYFPKEVLSNHHHIIVVDSMTSVFKLNRCFAAALI</sequence>
<accession>G7Y386</accession>
<dbReference type="Proteomes" id="UP000008909">
    <property type="component" value="Unassembled WGS sequence"/>
</dbReference>
<dbReference type="EMBL" id="DF142838">
    <property type="protein sequence ID" value="GAA47423.1"/>
    <property type="molecule type" value="Genomic_DNA"/>
</dbReference>
<reference evidence="1" key="1">
    <citation type="journal article" date="2011" name="Genome Biol.">
        <title>The draft genome of the carcinogenic human liver fluke Clonorchis sinensis.</title>
        <authorList>
            <person name="Wang X."/>
            <person name="Chen W."/>
            <person name="Huang Y."/>
            <person name="Sun J."/>
            <person name="Men J."/>
            <person name="Liu H."/>
            <person name="Luo F."/>
            <person name="Guo L."/>
            <person name="Lv X."/>
            <person name="Deng C."/>
            <person name="Zhou C."/>
            <person name="Fan Y."/>
            <person name="Li X."/>
            <person name="Huang L."/>
            <person name="Hu Y."/>
            <person name="Liang C."/>
            <person name="Hu X."/>
            <person name="Xu J."/>
            <person name="Yu X."/>
        </authorList>
    </citation>
    <scope>NUCLEOTIDE SEQUENCE [LARGE SCALE GENOMIC DNA]</scope>
    <source>
        <strain evidence="1">Henan</strain>
    </source>
</reference>
<proteinExistence type="predicted"/>
<name>G7Y386_CLOSI</name>
<keyword evidence="2" id="KW-1185">Reference proteome</keyword>
<reference key="2">
    <citation type="submission" date="2011-10" db="EMBL/GenBank/DDBJ databases">
        <title>The genome and transcriptome sequence of Clonorchis sinensis provide insights into the carcinogenic liver fluke.</title>
        <authorList>
            <person name="Wang X."/>
            <person name="Huang Y."/>
            <person name="Chen W."/>
            <person name="Liu H."/>
            <person name="Guo L."/>
            <person name="Chen Y."/>
            <person name="Luo F."/>
            <person name="Zhou W."/>
            <person name="Sun J."/>
            <person name="Mao Q."/>
            <person name="Liang P."/>
            <person name="Zhou C."/>
            <person name="Tian Y."/>
            <person name="Men J."/>
            <person name="Lv X."/>
            <person name="Huang L."/>
            <person name="Zhou J."/>
            <person name="Hu Y."/>
            <person name="Li R."/>
            <person name="Zhang F."/>
            <person name="Lei H."/>
            <person name="Li X."/>
            <person name="Hu X."/>
            <person name="Liang C."/>
            <person name="Xu J."/>
            <person name="Wu Z."/>
            <person name="Yu X."/>
        </authorList>
    </citation>
    <scope>NUCLEOTIDE SEQUENCE</scope>
    <source>
        <strain>Henan</strain>
    </source>
</reference>
<protein>
    <submittedName>
        <fullName evidence="1">Uncharacterized protein</fullName>
    </submittedName>
</protein>